<reference evidence="2" key="1">
    <citation type="submission" date="2025-08" db="UniProtKB">
        <authorList>
            <consortium name="RefSeq"/>
        </authorList>
    </citation>
    <scope>IDENTIFICATION</scope>
</reference>
<proteinExistence type="predicted"/>
<dbReference type="GeneID" id="110076031"/>
<evidence type="ECO:0000313" key="1">
    <source>
        <dbReference type="Proteomes" id="UP001652642"/>
    </source>
</evidence>
<sequence length="1111" mass="125657">MEHLATSLMYPNENIKAAVCYLYGKLYSFPSSGEWLFVHFTERLCGLFLTTLKSAQTKELQINCMGLLKQLLKYDKFVSVIMSNSGKGADSASPELFEGGNPLPLMLKKLLLSRDEVLQIASAQCIAAVLVHSPAKYASAFIHADIPEFLFECLFCMSEILIWSIYCCLLLLTEEQLFFSKCHTVYGIEPILRSLKEILLLNNLELQKQGLLLFTEILKRQPTEIKLFANNAIFKDATDVLMEAVNSPVLEVAAEAVKAVTAILTKDHVNFPPIPYGELQKLLEGVLMRCNDLPLPSFNRWLMGHSGGKHQNKAISQQGQFLQSALESFKNACRLAVELQKEPLAQENAFTAPNSEDKNTLRRFSEFLLRLSDSFCIPIVMKYSERAIRPALMEVFISTLSILFSVLPDACKRFSIKLATSSFIRLNMELKAKFCTRQSNSALNQACSSFLQSLCLNLHISLEKMNSAQDAQEISELLQRSLPDLNVSVLESLSLLSETPDSFCLDEILRSHQYSLLLLFYFAFSQEDRFVPETELFSAIRSFLLSVQSQGDSPPPYVCKAVLYLLASCQDKTEEALDLASLATIRRLLDAIADFSLVYVHHPHLLKFFLHYPELMGRYGHRILQLWFFYEDYSQIESENAVTKDAADFSDPTNNFRSLLCMLKSNPNALLLLLDLLCFGTTEVVQKVLITLKTFLKVDEDVYICDLLRSQFLQILQKFLVENSSCTLQVNQTLPLLLNVLFLVQLRYAADRELDSIDFRLLHLVSNLSGRCSPTDLEILQPSLNFLYWSLQQTTRSSQQQVVAMLFSNIPLLELLEKILHCTWMPAFPSEPAFSSSDEALLCSAWLLTASLLTQQHVYNTEVRYTICLDADKVFHALAFRRKKSILFFVSILQFLRALFRQNFCSSFVKLVVQQIDEDGKQLPQSNEDASLYPLAMCHILSLVIHLQNLLIQKDLLLSQTVLGCLEILLGYLHSKNESIAYHVVSQPWNKFLLITLLDGSENSFLHSEILRLVTLFLRYQNTSIISQSEISHILQEAANTKLSELPDVTVIALRAFLLQIQSGKYQVDSSQTASVQNLLESLPPTSRCQWSHQGMVCLGGVAVSLSHIRG</sequence>
<keyword evidence="1" id="KW-1185">Reference proteome</keyword>
<evidence type="ECO:0000313" key="2">
    <source>
        <dbReference type="RefSeq" id="XP_020643498.2"/>
    </source>
</evidence>
<dbReference type="KEGG" id="pvt:110076031"/>
<gene>
    <name evidence="2" type="primary">LOC110076031</name>
</gene>
<organism evidence="1 2">
    <name type="scientific">Pogona vitticeps</name>
    <name type="common">central bearded dragon</name>
    <dbReference type="NCBI Taxonomy" id="103695"/>
    <lineage>
        <taxon>Eukaryota</taxon>
        <taxon>Metazoa</taxon>
        <taxon>Chordata</taxon>
        <taxon>Craniata</taxon>
        <taxon>Vertebrata</taxon>
        <taxon>Euteleostomi</taxon>
        <taxon>Lepidosauria</taxon>
        <taxon>Squamata</taxon>
        <taxon>Bifurcata</taxon>
        <taxon>Unidentata</taxon>
        <taxon>Episquamata</taxon>
        <taxon>Toxicofera</taxon>
        <taxon>Iguania</taxon>
        <taxon>Acrodonta</taxon>
        <taxon>Agamidae</taxon>
        <taxon>Amphibolurinae</taxon>
        <taxon>Pogona</taxon>
    </lineage>
</organism>
<dbReference type="PANTHER" id="PTHR12044">
    <property type="entry name" value="BCL2 INTERACTING MEDIATOR OF CELL DEATH"/>
    <property type="match status" value="1"/>
</dbReference>
<dbReference type="InterPro" id="IPR016024">
    <property type="entry name" value="ARM-type_fold"/>
</dbReference>
<dbReference type="PANTHER" id="PTHR12044:SF14">
    <property type="entry name" value="MEIOTIC DOUBLE-STRANDED BREAK FORMATION PROTEIN 1"/>
    <property type="match status" value="1"/>
</dbReference>
<protein>
    <submittedName>
        <fullName evidence="2">Meiosis inhibitor protein 1 isoform X1</fullName>
    </submittedName>
</protein>
<dbReference type="SUPFAM" id="SSF48371">
    <property type="entry name" value="ARM repeat"/>
    <property type="match status" value="1"/>
</dbReference>
<dbReference type="InterPro" id="IPR052133">
    <property type="entry name" value="Immune_Signaling-Apoptosis_Reg"/>
</dbReference>
<dbReference type="OrthoDB" id="9039382at2759"/>
<accession>A0A6J0T7Y7</accession>
<name>A0A6J0T7Y7_9SAUR</name>
<dbReference type="Proteomes" id="UP001652642">
    <property type="component" value="Chromosome 5"/>
</dbReference>
<dbReference type="InParanoid" id="A0A6J0T7Y7"/>
<dbReference type="GO" id="GO:0007127">
    <property type="term" value="P:meiosis I"/>
    <property type="evidence" value="ECO:0007669"/>
    <property type="project" value="TreeGrafter"/>
</dbReference>
<dbReference type="RefSeq" id="XP_020643498.2">
    <property type="nucleotide sequence ID" value="XM_020787839.2"/>
</dbReference>